<dbReference type="InterPro" id="IPR023465">
    <property type="entry name" value="Riboflavin_kinase_dom_sf"/>
</dbReference>
<comment type="catalytic activity">
    <reaction evidence="13 15">
        <text>riboflavin + ATP = FMN + ADP + H(+)</text>
        <dbReference type="Rhea" id="RHEA:14357"/>
        <dbReference type="ChEBI" id="CHEBI:15378"/>
        <dbReference type="ChEBI" id="CHEBI:30616"/>
        <dbReference type="ChEBI" id="CHEBI:57986"/>
        <dbReference type="ChEBI" id="CHEBI:58210"/>
        <dbReference type="ChEBI" id="CHEBI:456216"/>
        <dbReference type="EC" id="2.7.1.26"/>
    </reaction>
</comment>
<dbReference type="AlphaFoldDB" id="A0A7M1SWX7"/>
<evidence type="ECO:0000256" key="7">
    <source>
        <dbReference type="ARBA" id="ARBA00022695"/>
    </source>
</evidence>
<dbReference type="GO" id="GO:0008531">
    <property type="term" value="F:riboflavin kinase activity"/>
    <property type="evidence" value="ECO:0007669"/>
    <property type="project" value="UniProtKB-UniRule"/>
</dbReference>
<accession>A0A7M1SWX7</accession>
<evidence type="ECO:0000313" key="18">
    <source>
        <dbReference type="Proteomes" id="UP000593758"/>
    </source>
</evidence>
<keyword evidence="9 15" id="KW-0418">Kinase</keyword>
<dbReference type="EMBL" id="CP063169">
    <property type="protein sequence ID" value="QOR72096.1"/>
    <property type="molecule type" value="Genomic_DNA"/>
</dbReference>
<evidence type="ECO:0000256" key="9">
    <source>
        <dbReference type="ARBA" id="ARBA00022777"/>
    </source>
</evidence>
<dbReference type="InterPro" id="IPR015865">
    <property type="entry name" value="Riboflavin_kinase_bac/euk"/>
</dbReference>
<dbReference type="Gene3D" id="2.40.30.30">
    <property type="entry name" value="Riboflavin kinase-like"/>
    <property type="match status" value="1"/>
</dbReference>
<evidence type="ECO:0000256" key="15">
    <source>
        <dbReference type="PIRNR" id="PIRNR004491"/>
    </source>
</evidence>
<name>A0A7M1SWX7_9MICO</name>
<dbReference type="UniPathway" id="UPA00277">
    <property type="reaction ID" value="UER00407"/>
</dbReference>
<evidence type="ECO:0000256" key="11">
    <source>
        <dbReference type="ARBA" id="ARBA00022840"/>
    </source>
</evidence>
<dbReference type="GO" id="GO:0003919">
    <property type="term" value="F:FMN adenylyltransferase activity"/>
    <property type="evidence" value="ECO:0007669"/>
    <property type="project" value="UniProtKB-UniRule"/>
</dbReference>
<dbReference type="PANTHER" id="PTHR22749">
    <property type="entry name" value="RIBOFLAVIN KINASE/FMN ADENYLYLTRANSFERASE"/>
    <property type="match status" value="1"/>
</dbReference>
<dbReference type="InterPro" id="IPR014729">
    <property type="entry name" value="Rossmann-like_a/b/a_fold"/>
</dbReference>
<dbReference type="RefSeq" id="WP_193498740.1">
    <property type="nucleotide sequence ID" value="NZ_CP063169.1"/>
</dbReference>
<dbReference type="Gene3D" id="3.40.50.620">
    <property type="entry name" value="HUPs"/>
    <property type="match status" value="1"/>
</dbReference>
<evidence type="ECO:0000256" key="13">
    <source>
        <dbReference type="ARBA" id="ARBA00047880"/>
    </source>
</evidence>
<dbReference type="NCBIfam" id="NF004160">
    <property type="entry name" value="PRK05627.1-3"/>
    <property type="match status" value="1"/>
</dbReference>
<dbReference type="EC" id="2.7.1.26" evidence="15"/>
<dbReference type="SUPFAM" id="SSF82114">
    <property type="entry name" value="Riboflavin kinase-like"/>
    <property type="match status" value="1"/>
</dbReference>
<dbReference type="CDD" id="cd02064">
    <property type="entry name" value="FAD_synthetase_N"/>
    <property type="match status" value="1"/>
</dbReference>
<keyword evidence="4 15" id="KW-0285">Flavoprotein</keyword>
<evidence type="ECO:0000256" key="2">
    <source>
        <dbReference type="ARBA" id="ARBA00004726"/>
    </source>
</evidence>
<dbReference type="Pfam" id="PF01687">
    <property type="entry name" value="Flavokinase"/>
    <property type="match status" value="1"/>
</dbReference>
<evidence type="ECO:0000256" key="12">
    <source>
        <dbReference type="ARBA" id="ARBA00023268"/>
    </source>
</evidence>
<evidence type="ECO:0000313" key="17">
    <source>
        <dbReference type="EMBL" id="QOR72096.1"/>
    </source>
</evidence>
<dbReference type="GO" id="GO:0009231">
    <property type="term" value="P:riboflavin biosynthetic process"/>
    <property type="evidence" value="ECO:0007669"/>
    <property type="project" value="InterPro"/>
</dbReference>
<dbReference type="InterPro" id="IPR023468">
    <property type="entry name" value="Riboflavin_kinase"/>
</dbReference>
<keyword evidence="12" id="KW-0511">Multifunctional enzyme</keyword>
<proteinExistence type="inferred from homology"/>
<comment type="similarity">
    <text evidence="15">Belongs to the ribF family.</text>
</comment>
<dbReference type="PIRSF" id="PIRSF004491">
    <property type="entry name" value="FAD_Synth"/>
    <property type="match status" value="1"/>
</dbReference>
<evidence type="ECO:0000256" key="14">
    <source>
        <dbReference type="ARBA" id="ARBA00049494"/>
    </source>
</evidence>
<dbReference type="KEGG" id="halt:IM660_07615"/>
<feature type="domain" description="Riboflavin kinase" evidence="16">
    <location>
        <begin position="184"/>
        <end position="317"/>
    </location>
</feature>
<dbReference type="FunFam" id="2.40.30.30:FF:000003">
    <property type="entry name" value="Riboflavin biosynthesis protein"/>
    <property type="match status" value="1"/>
</dbReference>
<evidence type="ECO:0000256" key="4">
    <source>
        <dbReference type="ARBA" id="ARBA00022630"/>
    </source>
</evidence>
<sequence>MERWYGIDQVPADLTASVVTIGNFDGVHLGHRAVLADVVDTAHALGCQSVAVTFDPHPAAVHRPHEAPELLTGLADRLDLLAETGLDATLVIAYTAGFAAQTPEEFARRTLVDTLRVRRVVVGEDVRFGRDNSGDRTTMVRLGERLGFSVQLVKDVSAAGDRRWSSTWVRELLAAGDCAGASAVLGRPHRMRGSVVHGEARGRQLGFPTANLAADATGTVPADGVYAGWLLRDPGHVQAAQPHRLPAAISIGTNPTFDGTVRQVEAHVLGRRDLDLYDEEVVVEFVRRLRPTVRFDGFEALVEQMRRDVVEAADVLDVPRPELLPALPG</sequence>
<protein>
    <recommendedName>
        <fullName evidence="15">Riboflavin biosynthesis protein</fullName>
    </recommendedName>
    <domain>
        <recommendedName>
            <fullName evidence="15">Riboflavin kinase</fullName>
            <ecNumber evidence="15">2.7.1.26</ecNumber>
        </recommendedName>
        <alternativeName>
            <fullName evidence="15">Flavokinase</fullName>
        </alternativeName>
    </domain>
    <domain>
        <recommendedName>
            <fullName evidence="15">FMN adenylyltransferase</fullName>
            <ecNumber evidence="15">2.7.7.2</ecNumber>
        </recommendedName>
        <alternativeName>
            <fullName evidence="15">FAD pyrophosphorylase</fullName>
        </alternativeName>
        <alternativeName>
            <fullName evidence="15">FAD synthase</fullName>
        </alternativeName>
    </domain>
</protein>
<comment type="pathway">
    <text evidence="2 15">Cofactor biosynthesis; FAD biosynthesis; FAD from FMN: step 1/1.</text>
</comment>
<organism evidence="17 18">
    <name type="scientific">Ruania alkalisoli</name>
    <dbReference type="NCBI Taxonomy" id="2779775"/>
    <lineage>
        <taxon>Bacteria</taxon>
        <taxon>Bacillati</taxon>
        <taxon>Actinomycetota</taxon>
        <taxon>Actinomycetes</taxon>
        <taxon>Micrococcales</taxon>
        <taxon>Ruaniaceae</taxon>
        <taxon>Ruania</taxon>
    </lineage>
</organism>
<reference evidence="17 18" key="1">
    <citation type="submission" date="2020-10" db="EMBL/GenBank/DDBJ databases">
        <title>Haloactinobacterium sp. RN3S43, a bacterium isolated from saline soil.</title>
        <authorList>
            <person name="Sun J.-Q."/>
        </authorList>
    </citation>
    <scope>NUCLEOTIDE SEQUENCE [LARGE SCALE GENOMIC DNA]</scope>
    <source>
        <strain evidence="17 18">RN3S43</strain>
    </source>
</reference>
<dbReference type="GO" id="GO:0009398">
    <property type="term" value="P:FMN biosynthetic process"/>
    <property type="evidence" value="ECO:0007669"/>
    <property type="project" value="UniProtKB-UniRule"/>
</dbReference>
<evidence type="ECO:0000256" key="5">
    <source>
        <dbReference type="ARBA" id="ARBA00022643"/>
    </source>
</evidence>
<dbReference type="Proteomes" id="UP000593758">
    <property type="component" value="Chromosome"/>
</dbReference>
<evidence type="ECO:0000259" key="16">
    <source>
        <dbReference type="SMART" id="SM00904"/>
    </source>
</evidence>
<dbReference type="NCBIfam" id="TIGR00083">
    <property type="entry name" value="ribF"/>
    <property type="match status" value="1"/>
</dbReference>
<dbReference type="SUPFAM" id="SSF52374">
    <property type="entry name" value="Nucleotidylyl transferase"/>
    <property type="match status" value="1"/>
</dbReference>
<evidence type="ECO:0000256" key="3">
    <source>
        <dbReference type="ARBA" id="ARBA00005201"/>
    </source>
</evidence>
<dbReference type="SMART" id="SM00904">
    <property type="entry name" value="Flavokinase"/>
    <property type="match status" value="1"/>
</dbReference>
<comment type="function">
    <text evidence="1">Catalyzes the phosphorylation of riboflavin to FMN followed by the adenylation of FMN to FAD.</text>
</comment>
<dbReference type="FunFam" id="3.40.50.620:FF:000021">
    <property type="entry name" value="Riboflavin biosynthesis protein"/>
    <property type="match status" value="1"/>
</dbReference>
<evidence type="ECO:0000256" key="6">
    <source>
        <dbReference type="ARBA" id="ARBA00022679"/>
    </source>
</evidence>
<keyword evidence="6 15" id="KW-0808">Transferase</keyword>
<dbReference type="EC" id="2.7.7.2" evidence="15"/>
<gene>
    <name evidence="17" type="ORF">IM660_07615</name>
</gene>
<evidence type="ECO:0000256" key="8">
    <source>
        <dbReference type="ARBA" id="ARBA00022741"/>
    </source>
</evidence>
<keyword evidence="8 15" id="KW-0547">Nucleotide-binding</keyword>
<dbReference type="UniPathway" id="UPA00276">
    <property type="reaction ID" value="UER00406"/>
</dbReference>
<keyword evidence="18" id="KW-1185">Reference proteome</keyword>
<dbReference type="Pfam" id="PF06574">
    <property type="entry name" value="FAD_syn"/>
    <property type="match status" value="1"/>
</dbReference>
<evidence type="ECO:0000256" key="1">
    <source>
        <dbReference type="ARBA" id="ARBA00002121"/>
    </source>
</evidence>
<keyword evidence="5 15" id="KW-0288">FMN</keyword>
<keyword evidence="10 15" id="KW-0274">FAD</keyword>
<keyword evidence="11 15" id="KW-0067">ATP-binding</keyword>
<dbReference type="InterPro" id="IPR015864">
    <property type="entry name" value="FAD_synthase"/>
</dbReference>
<keyword evidence="7 15" id="KW-0548">Nucleotidyltransferase</keyword>
<evidence type="ECO:0000256" key="10">
    <source>
        <dbReference type="ARBA" id="ARBA00022827"/>
    </source>
</evidence>
<dbReference type="GO" id="GO:0005524">
    <property type="term" value="F:ATP binding"/>
    <property type="evidence" value="ECO:0007669"/>
    <property type="project" value="UniProtKB-UniRule"/>
</dbReference>
<dbReference type="InterPro" id="IPR002606">
    <property type="entry name" value="Riboflavin_kinase_bac"/>
</dbReference>
<comment type="catalytic activity">
    <reaction evidence="14 15">
        <text>FMN + ATP + H(+) = FAD + diphosphate</text>
        <dbReference type="Rhea" id="RHEA:17237"/>
        <dbReference type="ChEBI" id="CHEBI:15378"/>
        <dbReference type="ChEBI" id="CHEBI:30616"/>
        <dbReference type="ChEBI" id="CHEBI:33019"/>
        <dbReference type="ChEBI" id="CHEBI:57692"/>
        <dbReference type="ChEBI" id="CHEBI:58210"/>
        <dbReference type="EC" id="2.7.7.2"/>
    </reaction>
</comment>
<comment type="pathway">
    <text evidence="3 15">Cofactor biosynthesis; FMN biosynthesis; FMN from riboflavin (ATP route): step 1/1.</text>
</comment>
<dbReference type="PANTHER" id="PTHR22749:SF6">
    <property type="entry name" value="RIBOFLAVIN KINASE"/>
    <property type="match status" value="1"/>
</dbReference>
<dbReference type="GO" id="GO:0006747">
    <property type="term" value="P:FAD biosynthetic process"/>
    <property type="evidence" value="ECO:0007669"/>
    <property type="project" value="UniProtKB-UniRule"/>
</dbReference>